<dbReference type="GO" id="GO:0045180">
    <property type="term" value="C:basal cortex"/>
    <property type="evidence" value="ECO:0007669"/>
    <property type="project" value="TreeGrafter"/>
</dbReference>
<comment type="caution">
    <text evidence="3">The sequence shown here is derived from an EMBL/GenBank/DDBJ whole genome shotgun (WGS) entry which is preliminary data.</text>
</comment>
<dbReference type="SUPFAM" id="SSF48371">
    <property type="entry name" value="ARM repeat"/>
    <property type="match status" value="1"/>
</dbReference>
<feature type="compositionally biased region" description="Polar residues" evidence="1">
    <location>
        <begin position="608"/>
        <end position="624"/>
    </location>
</feature>
<dbReference type="GO" id="GO:0005876">
    <property type="term" value="C:spindle microtubule"/>
    <property type="evidence" value="ECO:0007669"/>
    <property type="project" value="TreeGrafter"/>
</dbReference>
<dbReference type="GO" id="GO:0040001">
    <property type="term" value="P:establishment of mitotic spindle localization"/>
    <property type="evidence" value="ECO:0007669"/>
    <property type="project" value="TreeGrafter"/>
</dbReference>
<dbReference type="GO" id="GO:0072686">
    <property type="term" value="C:mitotic spindle"/>
    <property type="evidence" value="ECO:0007669"/>
    <property type="project" value="TreeGrafter"/>
</dbReference>
<feature type="region of interest" description="Disordered" evidence="1">
    <location>
        <begin position="872"/>
        <end position="914"/>
    </location>
</feature>
<name>A0A0L0C256_LUCCU</name>
<dbReference type="Proteomes" id="UP000037069">
    <property type="component" value="Unassembled WGS sequence"/>
</dbReference>
<feature type="domain" description="TOG" evidence="2">
    <location>
        <begin position="950"/>
        <end position="1183"/>
    </location>
</feature>
<feature type="region of interest" description="Disordered" evidence="1">
    <location>
        <begin position="480"/>
        <end position="508"/>
    </location>
</feature>
<dbReference type="Gene3D" id="1.25.10.10">
    <property type="entry name" value="Leucine-rich Repeat Variant"/>
    <property type="match status" value="2"/>
</dbReference>
<feature type="compositionally biased region" description="Low complexity" evidence="1">
    <location>
        <begin position="840"/>
        <end position="857"/>
    </location>
</feature>
<dbReference type="OrthoDB" id="63891at2759"/>
<dbReference type="PANTHER" id="PTHR21567:SF88">
    <property type="entry name" value="TOG DOMAIN-CONTAINING PROTEIN"/>
    <property type="match status" value="1"/>
</dbReference>
<dbReference type="GO" id="GO:0090307">
    <property type="term" value="P:mitotic spindle assembly"/>
    <property type="evidence" value="ECO:0007669"/>
    <property type="project" value="TreeGrafter"/>
</dbReference>
<feature type="region of interest" description="Disordered" evidence="1">
    <location>
        <begin position="828"/>
        <end position="857"/>
    </location>
</feature>
<dbReference type="GO" id="GO:0005881">
    <property type="term" value="C:cytoplasmic microtubule"/>
    <property type="evidence" value="ECO:0007669"/>
    <property type="project" value="TreeGrafter"/>
</dbReference>
<feature type="compositionally biased region" description="Low complexity" evidence="1">
    <location>
        <begin position="494"/>
        <end position="508"/>
    </location>
</feature>
<dbReference type="InterPro" id="IPR034085">
    <property type="entry name" value="TOG"/>
</dbReference>
<evidence type="ECO:0000313" key="4">
    <source>
        <dbReference type="Proteomes" id="UP000037069"/>
    </source>
</evidence>
<feature type="compositionally biased region" description="Low complexity" evidence="1">
    <location>
        <begin position="240"/>
        <end position="253"/>
    </location>
</feature>
<dbReference type="InterPro" id="IPR016024">
    <property type="entry name" value="ARM-type_fold"/>
</dbReference>
<protein>
    <recommendedName>
        <fullName evidence="2">TOG domain-containing protein</fullName>
    </recommendedName>
</protein>
<sequence>NWRHRLQGVLQLEQALRSSENLASVQPCLDSLLRTLLSSECKTEVAEEKRKLLINLITRLPLDNLEDRTMQIMSGLCRQGGAGANRVCKALMQRLPPAAIILKLISQEFLHAKSSRFREHALQMVIFALMTFPSTCFDTQTCVTNATYAAINRKRRVRQAALDVLAVLGQISSAREVLDIVQQIANSRDDGDALVAAVKTRLSRKQLPLVSSEGAVQYSLHVPPSQLTCNTHDKELKLQNESNNNNNSSSNTNEEFDKTTERNGQQGPDIDWITAGIGSVSPTSLKRRAHRNRISAMQSFTCLNTQGSSTSDDPVFKPQYRNPSDLLSHIKNYENEDNHHHNNYNFHHVFASSPYNYGLSTKKSNADYPYYTTRRLVANSCSDSSVDGRSSDSNYTSSGGSAVSNDVNSKGGGGCADGISGRFTRQAVNSRFPSMDMNTTYRVHKPPTYYPGMGAYAHLQQQQYNMNSTYPKVNYSLTSQQYHHPQLSHRRKSQNNYSTQHHQQQQQQSPPYYYINNNTNRAQHFNHHNTSSITTTAHKSNCGNQENFKMSENLQHKDFNNCDDNLDGTYTISPGGTKLPSQPQQQQQAATNGRRFVNVDKFLMQSNKSSQTSIDNGKEPQQTEIEAKSNDLEKQSNKTPTPSVKSTSYSQKSTASAQSSNGSRSLKEESPEKTNANDVVDVDDDQKPSNETNNIVTTPLTTVEGTVSEIAEMTEVTSESPTKWITGEEVLQLEDVVDAVSVNDIEENQDKDDEKLQRNGSLVSLQSKTESIKTQLEDTPPILSRTQSAKSVVIEEDIEDNTSFVVVEDVDEVENISNTQEVNNIIEDTKAQGDGPQCCSKPNSAKSRPSSSRPQSPTIEEIKALSRRNSMVKSMESLYERPPSKHDYIDNTTETSSQSSAQLNSSTGSSSIPLKALHTPLKQKSKTTHFLKSHRRISPVKQSIKMVQAELYPATLQRFEKPREAIMKTFDQLDSSNWEVVMVGLKNMVRLIRYHPENLDPQMHMICIQLTRSVRNLRSQVARAACTAATELFTIKSRYLEQECDDLVCALLHRTADTNRFIRADATRALESMCDNLTPAKILNILTNKGALHPNALVRTTTAKLLNRLVERLSSDKIYTMPRDQRDKFFVTGANLLLEGSLETRSYAKSLFKLLSSHASYPRILLEVIPPRTYRNIEKTLKSIR</sequence>
<feature type="compositionally biased region" description="Basic and acidic residues" evidence="1">
    <location>
        <begin position="878"/>
        <end position="889"/>
    </location>
</feature>
<gene>
    <name evidence="3" type="ORF">FF38_09505</name>
</gene>
<dbReference type="GO" id="GO:0005815">
    <property type="term" value="C:microtubule organizing center"/>
    <property type="evidence" value="ECO:0007669"/>
    <property type="project" value="TreeGrafter"/>
</dbReference>
<dbReference type="PANTHER" id="PTHR21567">
    <property type="entry name" value="CLASP"/>
    <property type="match status" value="1"/>
</dbReference>
<feature type="region of interest" description="Disordered" evidence="1">
    <location>
        <begin position="381"/>
        <end position="420"/>
    </location>
</feature>
<dbReference type="InterPro" id="IPR011989">
    <property type="entry name" value="ARM-like"/>
</dbReference>
<dbReference type="GO" id="GO:0000776">
    <property type="term" value="C:kinetochore"/>
    <property type="evidence" value="ECO:0007669"/>
    <property type="project" value="TreeGrafter"/>
</dbReference>
<accession>A0A0L0C256</accession>
<feature type="compositionally biased region" description="Low complexity" evidence="1">
    <location>
        <begin position="896"/>
        <end position="911"/>
    </location>
</feature>
<dbReference type="OMA" id="ASHQNTI"/>
<feature type="region of interest" description="Disordered" evidence="1">
    <location>
        <begin position="239"/>
        <end position="271"/>
    </location>
</feature>
<feature type="region of interest" description="Disordered" evidence="1">
    <location>
        <begin position="608"/>
        <end position="694"/>
    </location>
</feature>
<feature type="non-terminal residue" evidence="3">
    <location>
        <position position="1"/>
    </location>
</feature>
<reference evidence="3 4" key="1">
    <citation type="journal article" date="2015" name="Nat. Commun.">
        <title>Lucilia cuprina genome unlocks parasitic fly biology to underpin future interventions.</title>
        <authorList>
            <person name="Anstead C.A."/>
            <person name="Korhonen P.K."/>
            <person name="Young N.D."/>
            <person name="Hall R.S."/>
            <person name="Jex A.R."/>
            <person name="Murali S.C."/>
            <person name="Hughes D.S."/>
            <person name="Lee S.F."/>
            <person name="Perry T."/>
            <person name="Stroehlein A.J."/>
            <person name="Ansell B.R."/>
            <person name="Breugelmans B."/>
            <person name="Hofmann A."/>
            <person name="Qu J."/>
            <person name="Dugan S."/>
            <person name="Lee S.L."/>
            <person name="Chao H."/>
            <person name="Dinh H."/>
            <person name="Han Y."/>
            <person name="Doddapaneni H.V."/>
            <person name="Worley K.C."/>
            <person name="Muzny D.M."/>
            <person name="Ioannidis P."/>
            <person name="Waterhouse R.M."/>
            <person name="Zdobnov E.M."/>
            <person name="James P.J."/>
            <person name="Bagnall N.H."/>
            <person name="Kotze A.C."/>
            <person name="Gibbs R.A."/>
            <person name="Richards S."/>
            <person name="Batterham P."/>
            <person name="Gasser R.B."/>
        </authorList>
    </citation>
    <scope>NUCLEOTIDE SEQUENCE [LARGE SCALE GENOMIC DNA]</scope>
    <source>
        <strain evidence="3 4">LS</strain>
        <tissue evidence="3">Full body</tissue>
    </source>
</reference>
<dbReference type="AlphaFoldDB" id="A0A0L0C256"/>
<organism evidence="3 4">
    <name type="scientific">Lucilia cuprina</name>
    <name type="common">Green bottle fly</name>
    <name type="synonym">Australian sheep blowfly</name>
    <dbReference type="NCBI Taxonomy" id="7375"/>
    <lineage>
        <taxon>Eukaryota</taxon>
        <taxon>Metazoa</taxon>
        <taxon>Ecdysozoa</taxon>
        <taxon>Arthropoda</taxon>
        <taxon>Hexapoda</taxon>
        <taxon>Insecta</taxon>
        <taxon>Pterygota</taxon>
        <taxon>Neoptera</taxon>
        <taxon>Endopterygota</taxon>
        <taxon>Diptera</taxon>
        <taxon>Brachycera</taxon>
        <taxon>Muscomorpha</taxon>
        <taxon>Oestroidea</taxon>
        <taxon>Calliphoridae</taxon>
        <taxon>Luciliinae</taxon>
        <taxon>Lucilia</taxon>
    </lineage>
</organism>
<evidence type="ECO:0000256" key="1">
    <source>
        <dbReference type="SAM" id="MobiDB-lite"/>
    </source>
</evidence>
<proteinExistence type="predicted"/>
<keyword evidence="4" id="KW-1185">Reference proteome</keyword>
<evidence type="ECO:0000313" key="3">
    <source>
        <dbReference type="EMBL" id="KNC26433.1"/>
    </source>
</evidence>
<feature type="compositionally biased region" description="Basic and acidic residues" evidence="1">
    <location>
        <begin position="625"/>
        <end position="636"/>
    </location>
</feature>
<dbReference type="GO" id="GO:0008017">
    <property type="term" value="F:microtubule binding"/>
    <property type="evidence" value="ECO:0007669"/>
    <property type="project" value="TreeGrafter"/>
</dbReference>
<evidence type="ECO:0000259" key="2">
    <source>
        <dbReference type="SMART" id="SM01349"/>
    </source>
</evidence>
<feature type="region of interest" description="Disordered" evidence="1">
    <location>
        <begin position="571"/>
        <end position="592"/>
    </location>
</feature>
<dbReference type="SMART" id="SM01349">
    <property type="entry name" value="TOG"/>
    <property type="match status" value="1"/>
</dbReference>
<dbReference type="EMBL" id="JRES01000986">
    <property type="protein sequence ID" value="KNC26433.1"/>
    <property type="molecule type" value="Genomic_DNA"/>
</dbReference>
<feature type="compositionally biased region" description="Low complexity" evidence="1">
    <location>
        <begin position="381"/>
        <end position="401"/>
    </location>
</feature>
<feature type="compositionally biased region" description="Polar residues" evidence="1">
    <location>
        <begin position="637"/>
        <end position="664"/>
    </location>
</feature>